<dbReference type="EnsemblProtists" id="EKX35396">
    <property type="protein sequence ID" value="EKX35396"/>
    <property type="gene ID" value="GUITHDRAFT_60584"/>
</dbReference>
<evidence type="ECO:0000259" key="1">
    <source>
        <dbReference type="Pfam" id="PF00561"/>
    </source>
</evidence>
<feature type="domain" description="AB hydrolase-1" evidence="1">
    <location>
        <begin position="14"/>
        <end position="104"/>
    </location>
</feature>
<evidence type="ECO:0000313" key="2">
    <source>
        <dbReference type="EMBL" id="EKX35396.1"/>
    </source>
</evidence>
<sequence>VPCLFLQRSSSTSLVIFCHANAEDLKSVYPTAEYLRQALQCHVLVPEYPGYGACKGCPSSKGLNESVMAACLWAADFLSLQPQQIVIWGRSIGTGPAFHVASSGLAGGIVAISPFTSIQDVARDVAGNLGSLLSTGCSDWNNVEKMRGLTCPCVIVHGMRDEMIHYKHAVAIHEQGKNRRRLALMENVGHHDSSLLECAARAYHEFFL</sequence>
<dbReference type="AlphaFoldDB" id="L1IGL4"/>
<gene>
    <name evidence="2" type="ORF">GUITHDRAFT_60584</name>
</gene>
<dbReference type="eggNOG" id="KOG1552">
    <property type="taxonomic scope" value="Eukaryota"/>
</dbReference>
<dbReference type="RefSeq" id="XP_005822376.1">
    <property type="nucleotide sequence ID" value="XM_005822319.1"/>
</dbReference>
<dbReference type="PANTHER" id="PTHR12277:SF81">
    <property type="entry name" value="PROTEIN ABHD13"/>
    <property type="match status" value="1"/>
</dbReference>
<reference evidence="4" key="2">
    <citation type="submission" date="2012-11" db="EMBL/GenBank/DDBJ databases">
        <authorList>
            <person name="Kuo A."/>
            <person name="Curtis B.A."/>
            <person name="Tanifuji G."/>
            <person name="Burki F."/>
            <person name="Gruber A."/>
            <person name="Irimia M."/>
            <person name="Maruyama S."/>
            <person name="Arias M.C."/>
            <person name="Ball S.G."/>
            <person name="Gile G.H."/>
            <person name="Hirakawa Y."/>
            <person name="Hopkins J.F."/>
            <person name="Rensing S.A."/>
            <person name="Schmutz J."/>
            <person name="Symeonidi A."/>
            <person name="Elias M."/>
            <person name="Eveleigh R.J."/>
            <person name="Herman E.K."/>
            <person name="Klute M.J."/>
            <person name="Nakayama T."/>
            <person name="Obornik M."/>
            <person name="Reyes-Prieto A."/>
            <person name="Armbrust E.V."/>
            <person name="Aves S.J."/>
            <person name="Beiko R.G."/>
            <person name="Coutinho P."/>
            <person name="Dacks J.B."/>
            <person name="Durnford D.G."/>
            <person name="Fast N.M."/>
            <person name="Green B.R."/>
            <person name="Grisdale C."/>
            <person name="Hempe F."/>
            <person name="Henrissat B."/>
            <person name="Hoppner M.P."/>
            <person name="Ishida K.-I."/>
            <person name="Kim E."/>
            <person name="Koreny L."/>
            <person name="Kroth P.G."/>
            <person name="Liu Y."/>
            <person name="Malik S.-B."/>
            <person name="Maier U.G."/>
            <person name="McRose D."/>
            <person name="Mock T."/>
            <person name="Neilson J.A."/>
            <person name="Onodera N.T."/>
            <person name="Poole A.M."/>
            <person name="Pritham E.J."/>
            <person name="Richards T.A."/>
            <person name="Rocap G."/>
            <person name="Roy S.W."/>
            <person name="Sarai C."/>
            <person name="Schaack S."/>
            <person name="Shirato S."/>
            <person name="Slamovits C.H."/>
            <person name="Spencer D.F."/>
            <person name="Suzuki S."/>
            <person name="Worden A.Z."/>
            <person name="Zauner S."/>
            <person name="Barry K."/>
            <person name="Bell C."/>
            <person name="Bharti A.K."/>
            <person name="Crow J.A."/>
            <person name="Grimwood J."/>
            <person name="Kramer R."/>
            <person name="Lindquist E."/>
            <person name="Lucas S."/>
            <person name="Salamov A."/>
            <person name="McFadden G.I."/>
            <person name="Lane C.E."/>
            <person name="Keeling P.J."/>
            <person name="Gray M.W."/>
            <person name="Grigoriev I.V."/>
            <person name="Archibald J.M."/>
        </authorList>
    </citation>
    <scope>NUCLEOTIDE SEQUENCE</scope>
    <source>
        <strain evidence="4">CCMP2712</strain>
    </source>
</reference>
<evidence type="ECO:0000313" key="3">
    <source>
        <dbReference type="EnsemblProtists" id="EKX35396"/>
    </source>
</evidence>
<reference evidence="3" key="3">
    <citation type="submission" date="2015-06" db="UniProtKB">
        <authorList>
            <consortium name="EnsemblProtists"/>
        </authorList>
    </citation>
    <scope>IDENTIFICATION</scope>
</reference>
<organism evidence="2">
    <name type="scientific">Guillardia theta (strain CCMP2712)</name>
    <name type="common">Cryptophyte</name>
    <dbReference type="NCBI Taxonomy" id="905079"/>
    <lineage>
        <taxon>Eukaryota</taxon>
        <taxon>Cryptophyceae</taxon>
        <taxon>Pyrenomonadales</taxon>
        <taxon>Geminigeraceae</taxon>
        <taxon>Guillardia</taxon>
    </lineage>
</organism>
<keyword evidence="4" id="KW-1185">Reference proteome</keyword>
<feature type="non-terminal residue" evidence="2">
    <location>
        <position position="1"/>
    </location>
</feature>
<feature type="non-terminal residue" evidence="2">
    <location>
        <position position="208"/>
    </location>
</feature>
<dbReference type="Gene3D" id="3.40.50.1820">
    <property type="entry name" value="alpha/beta hydrolase"/>
    <property type="match status" value="1"/>
</dbReference>
<dbReference type="PANTHER" id="PTHR12277">
    <property type="entry name" value="ALPHA/BETA HYDROLASE DOMAIN-CONTAINING PROTEIN"/>
    <property type="match status" value="1"/>
</dbReference>
<proteinExistence type="predicted"/>
<name>L1IGL4_GUITC</name>
<dbReference type="SUPFAM" id="SSF53474">
    <property type="entry name" value="alpha/beta-Hydrolases"/>
    <property type="match status" value="1"/>
</dbReference>
<dbReference type="EMBL" id="JH993091">
    <property type="protein sequence ID" value="EKX35396.1"/>
    <property type="molecule type" value="Genomic_DNA"/>
</dbReference>
<dbReference type="PaxDb" id="55529-EKX35396"/>
<dbReference type="OMA" id="HAYWHAA"/>
<accession>L1IGL4</accession>
<dbReference type="GeneID" id="17292119"/>
<dbReference type="STRING" id="905079.L1IGL4"/>
<dbReference type="HOGENOM" id="CLU_029375_5_2_1"/>
<dbReference type="KEGG" id="gtt:GUITHDRAFT_60584"/>
<dbReference type="Pfam" id="PF00561">
    <property type="entry name" value="Abhydrolase_1"/>
    <property type="match status" value="1"/>
</dbReference>
<dbReference type="InterPro" id="IPR000073">
    <property type="entry name" value="AB_hydrolase_1"/>
</dbReference>
<dbReference type="OrthoDB" id="10249433at2759"/>
<dbReference type="InterPro" id="IPR029058">
    <property type="entry name" value="AB_hydrolase_fold"/>
</dbReference>
<protein>
    <recommendedName>
        <fullName evidence="1">AB hydrolase-1 domain-containing protein</fullName>
    </recommendedName>
</protein>
<reference evidence="2 4" key="1">
    <citation type="journal article" date="2012" name="Nature">
        <title>Algal genomes reveal evolutionary mosaicism and the fate of nucleomorphs.</title>
        <authorList>
            <consortium name="DOE Joint Genome Institute"/>
            <person name="Curtis B.A."/>
            <person name="Tanifuji G."/>
            <person name="Burki F."/>
            <person name="Gruber A."/>
            <person name="Irimia M."/>
            <person name="Maruyama S."/>
            <person name="Arias M.C."/>
            <person name="Ball S.G."/>
            <person name="Gile G.H."/>
            <person name="Hirakawa Y."/>
            <person name="Hopkins J.F."/>
            <person name="Kuo A."/>
            <person name="Rensing S.A."/>
            <person name="Schmutz J."/>
            <person name="Symeonidi A."/>
            <person name="Elias M."/>
            <person name="Eveleigh R.J."/>
            <person name="Herman E.K."/>
            <person name="Klute M.J."/>
            <person name="Nakayama T."/>
            <person name="Obornik M."/>
            <person name="Reyes-Prieto A."/>
            <person name="Armbrust E.V."/>
            <person name="Aves S.J."/>
            <person name="Beiko R.G."/>
            <person name="Coutinho P."/>
            <person name="Dacks J.B."/>
            <person name="Durnford D.G."/>
            <person name="Fast N.M."/>
            <person name="Green B.R."/>
            <person name="Grisdale C.J."/>
            <person name="Hempel F."/>
            <person name="Henrissat B."/>
            <person name="Hoppner M.P."/>
            <person name="Ishida K."/>
            <person name="Kim E."/>
            <person name="Koreny L."/>
            <person name="Kroth P.G."/>
            <person name="Liu Y."/>
            <person name="Malik S.B."/>
            <person name="Maier U.G."/>
            <person name="McRose D."/>
            <person name="Mock T."/>
            <person name="Neilson J.A."/>
            <person name="Onodera N.T."/>
            <person name="Poole A.M."/>
            <person name="Pritham E.J."/>
            <person name="Richards T.A."/>
            <person name="Rocap G."/>
            <person name="Roy S.W."/>
            <person name="Sarai C."/>
            <person name="Schaack S."/>
            <person name="Shirato S."/>
            <person name="Slamovits C.H."/>
            <person name="Spencer D.F."/>
            <person name="Suzuki S."/>
            <person name="Worden A.Z."/>
            <person name="Zauner S."/>
            <person name="Barry K."/>
            <person name="Bell C."/>
            <person name="Bharti A.K."/>
            <person name="Crow J.A."/>
            <person name="Grimwood J."/>
            <person name="Kramer R."/>
            <person name="Lindquist E."/>
            <person name="Lucas S."/>
            <person name="Salamov A."/>
            <person name="McFadden G.I."/>
            <person name="Lane C.E."/>
            <person name="Keeling P.J."/>
            <person name="Gray M.W."/>
            <person name="Grigoriev I.V."/>
            <person name="Archibald J.M."/>
        </authorList>
    </citation>
    <scope>NUCLEOTIDE SEQUENCE</scope>
    <source>
        <strain evidence="2 4">CCMP2712</strain>
    </source>
</reference>
<evidence type="ECO:0000313" key="4">
    <source>
        <dbReference type="Proteomes" id="UP000011087"/>
    </source>
</evidence>
<dbReference type="Proteomes" id="UP000011087">
    <property type="component" value="Unassembled WGS sequence"/>
</dbReference>